<keyword evidence="2" id="KW-1185">Reference proteome</keyword>
<protein>
    <submittedName>
        <fullName evidence="1">Uncharacterized protein</fullName>
    </submittedName>
</protein>
<evidence type="ECO:0000313" key="2">
    <source>
        <dbReference type="Proteomes" id="UP000784294"/>
    </source>
</evidence>
<dbReference type="EMBL" id="CAAALY010003682">
    <property type="protein sequence ID" value="VEL08326.1"/>
    <property type="molecule type" value="Genomic_DNA"/>
</dbReference>
<gene>
    <name evidence="1" type="ORF">PXEA_LOCUS1766</name>
</gene>
<dbReference type="AlphaFoldDB" id="A0A3S5BLP9"/>
<proteinExistence type="predicted"/>
<comment type="caution">
    <text evidence="1">The sequence shown here is derived from an EMBL/GenBank/DDBJ whole genome shotgun (WGS) entry which is preliminary data.</text>
</comment>
<evidence type="ECO:0000313" key="1">
    <source>
        <dbReference type="EMBL" id="VEL08326.1"/>
    </source>
</evidence>
<accession>A0A3S5BLP9</accession>
<reference evidence="1" key="1">
    <citation type="submission" date="2018-11" db="EMBL/GenBank/DDBJ databases">
        <authorList>
            <consortium name="Pathogen Informatics"/>
        </authorList>
    </citation>
    <scope>NUCLEOTIDE SEQUENCE</scope>
</reference>
<name>A0A3S5BLP9_9PLAT</name>
<organism evidence="1 2">
    <name type="scientific">Protopolystoma xenopodis</name>
    <dbReference type="NCBI Taxonomy" id="117903"/>
    <lineage>
        <taxon>Eukaryota</taxon>
        <taxon>Metazoa</taxon>
        <taxon>Spiralia</taxon>
        <taxon>Lophotrochozoa</taxon>
        <taxon>Platyhelminthes</taxon>
        <taxon>Monogenea</taxon>
        <taxon>Polyopisthocotylea</taxon>
        <taxon>Polystomatidea</taxon>
        <taxon>Polystomatidae</taxon>
        <taxon>Protopolystoma</taxon>
    </lineage>
</organism>
<sequence>MNITASLDNYLPYEVKSPKPFDQSTFHSATHSTNESDVWTAIAEDKGETENDDEEDEAAAEFAETVEAIIQLNVAASGDLDRPYSDIDYFFHFCSNGSNEDEAEEDGVIGSEMSPLHQQINGDRPGAEDNLFDYHNELTDYSEENPNSDDDHDHKGQNEVVLHSRPLSTAAGNGVLDDAGLSLRCNSHNVYRDVVEMTIGRPSMDSGGHQESDKIDQDAQCQAGLTAMRGHINDDEVPVSTLGESAVTGSVADAAFNLESDIATCLEAVVSQALKCDPSQACLKHANPTFTGLIVPATTTRIITTSAATVSDNLASREPATSKVTTTISSDEATMLSTSCGSTELFVDMQLNDCQAIDNNSQGQIKIVIQTQADFPRIPCTDDIVSQSVLFWRI</sequence>
<dbReference type="Proteomes" id="UP000784294">
    <property type="component" value="Unassembled WGS sequence"/>
</dbReference>